<evidence type="ECO:0000256" key="2">
    <source>
        <dbReference type="PIRSR" id="PIRSR613078-2"/>
    </source>
</evidence>
<dbReference type="InterPro" id="IPR029033">
    <property type="entry name" value="His_PPase_superfam"/>
</dbReference>
<evidence type="ECO:0000313" key="4">
    <source>
        <dbReference type="Proteomes" id="UP000298327"/>
    </source>
</evidence>
<dbReference type="Proteomes" id="UP000298327">
    <property type="component" value="Unassembled WGS sequence"/>
</dbReference>
<dbReference type="EMBL" id="SEOQ01000049">
    <property type="protein sequence ID" value="TFY71486.1"/>
    <property type="molecule type" value="Genomic_DNA"/>
</dbReference>
<dbReference type="SUPFAM" id="SSF53254">
    <property type="entry name" value="Phosphoglycerate mutase-like"/>
    <property type="match status" value="1"/>
</dbReference>
<dbReference type="STRING" id="205917.A0A4Y9Z9F4"/>
<accession>A0A4Y9Z9F4</accession>
<feature type="active site" description="Tele-phosphohistidine intermediate" evidence="1">
    <location>
        <position position="13"/>
    </location>
</feature>
<dbReference type="InterPro" id="IPR050275">
    <property type="entry name" value="PGM_Phosphatase"/>
</dbReference>
<dbReference type="PANTHER" id="PTHR48100:SF15">
    <property type="entry name" value="SEDOHEPTULOSE 1,7-BISPHOSPHATASE"/>
    <property type="match status" value="1"/>
</dbReference>
<name>A0A4Y9Z9F4_9AGAM</name>
<evidence type="ECO:0000313" key="3">
    <source>
        <dbReference type="EMBL" id="TFY71486.1"/>
    </source>
</evidence>
<dbReference type="InterPro" id="IPR013078">
    <property type="entry name" value="His_Pase_superF_clade-1"/>
</dbReference>
<feature type="binding site" evidence="2">
    <location>
        <position position="69"/>
    </location>
    <ligand>
        <name>substrate</name>
    </ligand>
</feature>
<gene>
    <name evidence="3" type="ORF">EVG20_g1517</name>
</gene>
<dbReference type="SMART" id="SM00855">
    <property type="entry name" value="PGAM"/>
    <property type="match status" value="1"/>
</dbReference>
<proteinExistence type="predicted"/>
<dbReference type="OrthoDB" id="4818801at2759"/>
<dbReference type="GO" id="GO:0050278">
    <property type="term" value="F:sedoheptulose-bisphosphatase activity"/>
    <property type="evidence" value="ECO:0007669"/>
    <property type="project" value="TreeGrafter"/>
</dbReference>
<feature type="active site" description="Proton donor/acceptor" evidence="1">
    <location>
        <position position="95"/>
    </location>
</feature>
<dbReference type="PANTHER" id="PTHR48100">
    <property type="entry name" value="BROAD-SPECIFICITY PHOSPHATASE YOR283W-RELATED"/>
    <property type="match status" value="1"/>
</dbReference>
<organism evidence="3 4">
    <name type="scientific">Dentipellis fragilis</name>
    <dbReference type="NCBI Taxonomy" id="205917"/>
    <lineage>
        <taxon>Eukaryota</taxon>
        <taxon>Fungi</taxon>
        <taxon>Dikarya</taxon>
        <taxon>Basidiomycota</taxon>
        <taxon>Agaricomycotina</taxon>
        <taxon>Agaricomycetes</taxon>
        <taxon>Russulales</taxon>
        <taxon>Hericiaceae</taxon>
        <taxon>Dentipellis</taxon>
    </lineage>
</organism>
<dbReference type="Pfam" id="PF00300">
    <property type="entry name" value="His_Phos_1"/>
    <property type="match status" value="1"/>
</dbReference>
<evidence type="ECO:0000256" key="1">
    <source>
        <dbReference type="PIRSR" id="PIRSR613078-1"/>
    </source>
</evidence>
<sequence length="234" mass="26181">MAPPMPRLILVRHGETEWSINGRHTGRTDIPLTARGEEQIKEKAPSLVGDGKLIDTANLHVVLVSPRRRAHTTFHLLFGHLPKAPDHIITETVREWDYGQYEGLLSSEIREKDANWQIWNDGCPGGESVEDMVCRVDGVIAQVREYHRKWKEEGQGTRDVVIVAHGHFNRCLIARWINLPLASGKEFTSYSTSNVNRVQLGTSFNVEPAGIAVLGYNHNSLVEPALNALNLNAL</sequence>
<feature type="binding site" evidence="2">
    <location>
        <begin position="25"/>
        <end position="26"/>
    </location>
    <ligand>
        <name>substrate</name>
    </ligand>
</feature>
<reference evidence="3 4" key="1">
    <citation type="submission" date="2019-02" db="EMBL/GenBank/DDBJ databases">
        <title>Genome sequencing of the rare red list fungi Dentipellis fragilis.</title>
        <authorList>
            <person name="Buettner E."/>
            <person name="Kellner H."/>
        </authorList>
    </citation>
    <scope>NUCLEOTIDE SEQUENCE [LARGE SCALE GENOMIC DNA]</scope>
    <source>
        <strain evidence="3 4">DSM 105465</strain>
    </source>
</reference>
<keyword evidence="4" id="KW-1185">Reference proteome</keyword>
<dbReference type="Gene3D" id="3.40.50.1240">
    <property type="entry name" value="Phosphoglycerate mutase-like"/>
    <property type="match status" value="1"/>
</dbReference>
<evidence type="ECO:0008006" key="5">
    <source>
        <dbReference type="Google" id="ProtNLM"/>
    </source>
</evidence>
<dbReference type="CDD" id="cd07067">
    <property type="entry name" value="HP_PGM_like"/>
    <property type="match status" value="1"/>
</dbReference>
<dbReference type="AlphaFoldDB" id="A0A4Y9Z9F4"/>
<protein>
    <recommendedName>
        <fullName evidence="5">Phosphoglycerate mutase-like protein</fullName>
    </recommendedName>
</protein>
<feature type="binding site" evidence="2">
    <location>
        <begin position="95"/>
        <end position="98"/>
    </location>
    <ligand>
        <name>substrate</name>
    </ligand>
</feature>
<comment type="caution">
    <text evidence="3">The sequence shown here is derived from an EMBL/GenBank/DDBJ whole genome shotgun (WGS) entry which is preliminary data.</text>
</comment>
<dbReference type="GO" id="GO:0046390">
    <property type="term" value="P:ribose phosphate biosynthetic process"/>
    <property type="evidence" value="ECO:0007669"/>
    <property type="project" value="TreeGrafter"/>
</dbReference>